<protein>
    <submittedName>
        <fullName evidence="1">YopT-type cysteine protease domain-containing protein</fullName>
    </submittedName>
</protein>
<dbReference type="EMBL" id="JAPFCC010000001">
    <property type="protein sequence ID" value="MCW7553709.1"/>
    <property type="molecule type" value="Genomic_DNA"/>
</dbReference>
<dbReference type="SUPFAM" id="SSF54001">
    <property type="entry name" value="Cysteine proteinases"/>
    <property type="match status" value="1"/>
</dbReference>
<keyword evidence="1" id="KW-0645">Protease</keyword>
<reference evidence="1 2" key="1">
    <citation type="submission" date="2022-10" db="EMBL/GenBank/DDBJ databases">
        <title>High-quality genome sequences of two octocoral-associated bacteria, Endozoicomonas euniceicola EF212 and Endozoicomonas gorgoniicola PS125.</title>
        <authorList>
            <person name="Chiou Y.-J."/>
            <person name="Chen Y.-H."/>
        </authorList>
    </citation>
    <scope>NUCLEOTIDE SEQUENCE [LARGE SCALE GENOMIC DNA]</scope>
    <source>
        <strain evidence="1 2">PS125</strain>
    </source>
</reference>
<keyword evidence="2" id="KW-1185">Reference proteome</keyword>
<gene>
    <name evidence="1" type="ORF">NX722_13935</name>
</gene>
<dbReference type="Proteomes" id="UP001209854">
    <property type="component" value="Unassembled WGS sequence"/>
</dbReference>
<name>A0ABT3MXK8_9GAMM</name>
<dbReference type="GO" id="GO:0008233">
    <property type="term" value="F:peptidase activity"/>
    <property type="evidence" value="ECO:0007669"/>
    <property type="project" value="UniProtKB-KW"/>
</dbReference>
<accession>A0ABT3MXK8</accession>
<dbReference type="Gene3D" id="3.90.70.20">
    <property type="match status" value="1"/>
</dbReference>
<dbReference type="InterPro" id="IPR038765">
    <property type="entry name" value="Papain-like_cys_pep_sf"/>
</dbReference>
<proteinExistence type="predicted"/>
<sequence length="217" mass="24849">MTFEEWLIDLVNRHHGHITWRFSQDEPLSSIQELKRYMPGVCTALSTLWIVYHAHEGSLSNHIKSDANLDVTIWHKAGYLQQCLSTVESVKNFLMGQGISPVLINHNVLQASSSKTVGGWSYKFVQHIQKQPPSGAIYEALVVFTQCYAVIYFRGSSSHAVSAWIGDVDAIFFDPDVGEVWFDKKHNFMSFLAEYYAHLYVFCNKIDDGFEIYPFSR</sequence>
<keyword evidence="1" id="KW-0378">Hydrolase</keyword>
<dbReference type="RefSeq" id="WP_262568516.1">
    <property type="nucleotide sequence ID" value="NZ_JAPFCC010000001.1"/>
</dbReference>
<comment type="caution">
    <text evidence="1">The sequence shown here is derived from an EMBL/GenBank/DDBJ whole genome shotgun (WGS) entry which is preliminary data.</text>
</comment>
<organism evidence="1 2">
    <name type="scientific">Endozoicomonas gorgoniicola</name>
    <dbReference type="NCBI Taxonomy" id="1234144"/>
    <lineage>
        <taxon>Bacteria</taxon>
        <taxon>Pseudomonadati</taxon>
        <taxon>Pseudomonadota</taxon>
        <taxon>Gammaproteobacteria</taxon>
        <taxon>Oceanospirillales</taxon>
        <taxon>Endozoicomonadaceae</taxon>
        <taxon>Endozoicomonas</taxon>
    </lineage>
</organism>
<evidence type="ECO:0000313" key="2">
    <source>
        <dbReference type="Proteomes" id="UP001209854"/>
    </source>
</evidence>
<dbReference type="GO" id="GO:0006508">
    <property type="term" value="P:proteolysis"/>
    <property type="evidence" value="ECO:0007669"/>
    <property type="project" value="UniProtKB-KW"/>
</dbReference>
<evidence type="ECO:0000313" key="1">
    <source>
        <dbReference type="EMBL" id="MCW7553709.1"/>
    </source>
</evidence>